<keyword evidence="4 11" id="KW-0963">Cytoplasm</keyword>
<reference evidence="14" key="2">
    <citation type="journal article" date="2023" name="Science">
        <title>Genomic signatures of disease resistance in endangered staghorn corals.</title>
        <authorList>
            <person name="Vollmer S.V."/>
            <person name="Selwyn J.D."/>
            <person name="Despard B.A."/>
            <person name="Roesel C.L."/>
        </authorList>
    </citation>
    <scope>NUCLEOTIDE SEQUENCE</scope>
    <source>
        <strain evidence="14">K2</strain>
    </source>
</reference>
<dbReference type="Proteomes" id="UP001249851">
    <property type="component" value="Unassembled WGS sequence"/>
</dbReference>
<comment type="caution">
    <text evidence="14">The sequence shown here is derived from an EMBL/GenBank/DDBJ whole genome shotgun (WGS) entry which is preliminary data.</text>
</comment>
<keyword evidence="5 11" id="KW-0645">Protease</keyword>
<protein>
    <recommendedName>
        <fullName evidence="11">Cysteine protease</fullName>
        <ecNumber evidence="11">3.4.22.-</ecNumber>
    </recommendedName>
</protein>
<evidence type="ECO:0000256" key="12">
    <source>
        <dbReference type="SAM" id="MobiDB-lite"/>
    </source>
</evidence>
<feature type="compositionally biased region" description="Polar residues" evidence="12">
    <location>
        <begin position="407"/>
        <end position="418"/>
    </location>
</feature>
<keyword evidence="8 11" id="KW-0653">Protein transport</keyword>
<sequence length="429" mass="49339">MAAFSGARSPNFSLFRTNLRQKPKDNKEGSDSDEDDLFDGEKLKTRLMSMWNNMRHGFVVPFKTNFNEDSPIWLLGRCYHARNHEFSSIHSSKKCQVLNMDEFQRDFYSLIWLTYRREIPHLGDSMLTTDCGWGCMLRSGQMMVATGLVYHLLKRDWRTTGRCHNRQQEHFYRTILKFFGDLEDEERCPFSLHRLVSIGKQTGKQAGDWYGPASVAHIFRLAMAGGSHPLLHGVNIYVAQDCTVYTDEVERLCTTCRTHNWNCSGSKWHSVIILVPVRLGGEALNPIYVPCVKMKKWFAWILITANHQWTCHGKIFPQSLQPRTMAFKKMDPSCTIGFYCDSKADFEVFCRQTSEVLRPPMQRGDYPMFIFASHRKPLAPDNAVRTASLSESLLDSTRLEPEIDDVTQGTSHRVSTVSPSPPQEEYVVL</sequence>
<evidence type="ECO:0000313" key="14">
    <source>
        <dbReference type="EMBL" id="KAK2556635.1"/>
    </source>
</evidence>
<evidence type="ECO:0000313" key="15">
    <source>
        <dbReference type="Proteomes" id="UP001249851"/>
    </source>
</evidence>
<evidence type="ECO:0000256" key="4">
    <source>
        <dbReference type="ARBA" id="ARBA00022490"/>
    </source>
</evidence>
<dbReference type="GO" id="GO:0034727">
    <property type="term" value="P:piecemeal microautophagy of the nucleus"/>
    <property type="evidence" value="ECO:0007669"/>
    <property type="project" value="TreeGrafter"/>
</dbReference>
<gene>
    <name evidence="14" type="ORF">P5673_021184</name>
</gene>
<feature type="compositionally biased region" description="Polar residues" evidence="12">
    <location>
        <begin position="8"/>
        <end position="20"/>
    </location>
</feature>
<dbReference type="GO" id="GO:0000045">
    <property type="term" value="P:autophagosome assembly"/>
    <property type="evidence" value="ECO:0007669"/>
    <property type="project" value="TreeGrafter"/>
</dbReference>
<dbReference type="AlphaFoldDB" id="A0AAD9Q8H9"/>
<comment type="similarity">
    <text evidence="2 11">Belongs to the peptidase C54 family.</text>
</comment>
<comment type="subcellular location">
    <subcellularLocation>
        <location evidence="1 11">Cytoplasm</location>
    </subcellularLocation>
</comment>
<keyword evidence="9 11" id="KW-0072">Autophagy</keyword>
<evidence type="ECO:0000256" key="1">
    <source>
        <dbReference type="ARBA" id="ARBA00004496"/>
    </source>
</evidence>
<dbReference type="GO" id="GO:0015031">
    <property type="term" value="P:protein transport"/>
    <property type="evidence" value="ECO:0007669"/>
    <property type="project" value="UniProtKB-KW"/>
</dbReference>
<feature type="domain" description="Peptidase C54 catalytic" evidence="13">
    <location>
        <begin position="321"/>
        <end position="352"/>
    </location>
</feature>
<dbReference type="GO" id="GO:0035973">
    <property type="term" value="P:aggrephagy"/>
    <property type="evidence" value="ECO:0007669"/>
    <property type="project" value="TreeGrafter"/>
</dbReference>
<evidence type="ECO:0000256" key="2">
    <source>
        <dbReference type="ARBA" id="ARBA00010958"/>
    </source>
</evidence>
<feature type="region of interest" description="Disordered" evidence="12">
    <location>
        <begin position="400"/>
        <end position="429"/>
    </location>
</feature>
<evidence type="ECO:0000256" key="8">
    <source>
        <dbReference type="ARBA" id="ARBA00022927"/>
    </source>
</evidence>
<evidence type="ECO:0000259" key="13">
    <source>
        <dbReference type="Pfam" id="PF03416"/>
    </source>
</evidence>
<name>A0AAD9Q8H9_ACRCE</name>
<dbReference type="InterPro" id="IPR005078">
    <property type="entry name" value="Peptidase_C54"/>
</dbReference>
<reference evidence="14" key="1">
    <citation type="journal article" date="2023" name="G3 (Bethesda)">
        <title>Whole genome assembly and annotation of the endangered Caribbean coral Acropora cervicornis.</title>
        <authorList>
            <person name="Selwyn J.D."/>
            <person name="Vollmer S.V."/>
        </authorList>
    </citation>
    <scope>NUCLEOTIDE SEQUENCE</scope>
    <source>
        <strain evidence="14">K2</strain>
    </source>
</reference>
<dbReference type="EC" id="3.4.22.-" evidence="11"/>
<comment type="catalytic activity">
    <reaction evidence="10">
        <text>[protein]-C-terminal L-amino acid-glycyl-phosphatidylethanolamide + H2O = [protein]-C-terminal L-amino acid-glycine + a 1,2-diacyl-sn-glycero-3-phosphoethanolamine</text>
        <dbReference type="Rhea" id="RHEA:67548"/>
        <dbReference type="Rhea" id="RHEA-COMP:17323"/>
        <dbReference type="Rhea" id="RHEA-COMP:17324"/>
        <dbReference type="ChEBI" id="CHEBI:15377"/>
        <dbReference type="ChEBI" id="CHEBI:64612"/>
        <dbReference type="ChEBI" id="CHEBI:172940"/>
        <dbReference type="ChEBI" id="CHEBI:172941"/>
    </reaction>
    <physiologicalReaction direction="left-to-right" evidence="10">
        <dbReference type="Rhea" id="RHEA:67549"/>
    </physiologicalReaction>
</comment>
<dbReference type="GO" id="GO:0016485">
    <property type="term" value="P:protein processing"/>
    <property type="evidence" value="ECO:0007669"/>
    <property type="project" value="TreeGrafter"/>
</dbReference>
<dbReference type="GO" id="GO:0019786">
    <property type="term" value="F:protein-phosphatidylethanolamide deconjugating activity"/>
    <property type="evidence" value="ECO:0007669"/>
    <property type="project" value="InterPro"/>
</dbReference>
<evidence type="ECO:0000256" key="5">
    <source>
        <dbReference type="ARBA" id="ARBA00022670"/>
    </source>
</evidence>
<dbReference type="InterPro" id="IPR046792">
    <property type="entry name" value="Peptidase_C54_cat"/>
</dbReference>
<keyword evidence="7" id="KW-0788">Thiol protease</keyword>
<dbReference type="GO" id="GO:0000423">
    <property type="term" value="P:mitophagy"/>
    <property type="evidence" value="ECO:0007669"/>
    <property type="project" value="TreeGrafter"/>
</dbReference>
<dbReference type="InterPro" id="IPR038765">
    <property type="entry name" value="Papain-like_cys_pep_sf"/>
</dbReference>
<evidence type="ECO:0000256" key="10">
    <source>
        <dbReference type="ARBA" id="ARBA00029362"/>
    </source>
</evidence>
<evidence type="ECO:0000256" key="9">
    <source>
        <dbReference type="ARBA" id="ARBA00023006"/>
    </source>
</evidence>
<evidence type="ECO:0000256" key="6">
    <source>
        <dbReference type="ARBA" id="ARBA00022801"/>
    </source>
</evidence>
<accession>A0AAD9Q8H9</accession>
<evidence type="ECO:0000256" key="11">
    <source>
        <dbReference type="RuleBase" id="RU363115"/>
    </source>
</evidence>
<keyword evidence="6 11" id="KW-0378">Hydrolase</keyword>
<dbReference type="GO" id="GO:0004197">
    <property type="term" value="F:cysteine-type endopeptidase activity"/>
    <property type="evidence" value="ECO:0007669"/>
    <property type="project" value="TreeGrafter"/>
</dbReference>
<evidence type="ECO:0000256" key="3">
    <source>
        <dbReference type="ARBA" id="ARBA00022448"/>
    </source>
</evidence>
<dbReference type="PANTHER" id="PTHR22624">
    <property type="entry name" value="CYSTEINE PROTEASE ATG4"/>
    <property type="match status" value="1"/>
</dbReference>
<dbReference type="Pfam" id="PF03416">
    <property type="entry name" value="Peptidase_C54"/>
    <property type="match status" value="2"/>
</dbReference>
<proteinExistence type="inferred from homology"/>
<keyword evidence="15" id="KW-1185">Reference proteome</keyword>
<comment type="function">
    <text evidence="11">Cysteine protease that plays a key role in autophagy by mediating both proteolytic activation and delipidation of ATG8 family proteins.</text>
</comment>
<dbReference type="SUPFAM" id="SSF54001">
    <property type="entry name" value="Cysteine proteinases"/>
    <property type="match status" value="1"/>
</dbReference>
<dbReference type="EMBL" id="JARQWQ010000054">
    <property type="protein sequence ID" value="KAK2556635.1"/>
    <property type="molecule type" value="Genomic_DNA"/>
</dbReference>
<evidence type="ECO:0000256" key="7">
    <source>
        <dbReference type="ARBA" id="ARBA00022807"/>
    </source>
</evidence>
<feature type="region of interest" description="Disordered" evidence="12">
    <location>
        <begin position="1"/>
        <end position="37"/>
    </location>
</feature>
<dbReference type="PANTHER" id="PTHR22624:SF52">
    <property type="entry name" value="CYSTEINE PROTEASE"/>
    <property type="match status" value="1"/>
</dbReference>
<organism evidence="14 15">
    <name type="scientific">Acropora cervicornis</name>
    <name type="common">Staghorn coral</name>
    <dbReference type="NCBI Taxonomy" id="6130"/>
    <lineage>
        <taxon>Eukaryota</taxon>
        <taxon>Metazoa</taxon>
        <taxon>Cnidaria</taxon>
        <taxon>Anthozoa</taxon>
        <taxon>Hexacorallia</taxon>
        <taxon>Scleractinia</taxon>
        <taxon>Astrocoeniina</taxon>
        <taxon>Acroporidae</taxon>
        <taxon>Acropora</taxon>
    </lineage>
</organism>
<keyword evidence="3" id="KW-0813">Transport</keyword>
<dbReference type="GO" id="GO:0005737">
    <property type="term" value="C:cytoplasm"/>
    <property type="evidence" value="ECO:0007669"/>
    <property type="project" value="UniProtKB-SubCell"/>
</dbReference>
<feature type="domain" description="Peptidase C54 catalytic" evidence="13">
    <location>
        <begin position="101"/>
        <end position="293"/>
    </location>
</feature>